<feature type="domain" description="Tex-like protein N-terminal" evidence="1">
    <location>
        <begin position="12"/>
        <end position="60"/>
    </location>
</feature>
<gene>
    <name evidence="2" type="ORF">COV24_00665</name>
</gene>
<comment type="caution">
    <text evidence="2">The sequence shown here is derived from an EMBL/GenBank/DDBJ whole genome shotgun (WGS) entry which is preliminary data.</text>
</comment>
<name>A0A2H0RBH6_UNCKA</name>
<accession>A0A2H0RBH6</accession>
<dbReference type="SUPFAM" id="SSF158832">
    <property type="entry name" value="Tex N-terminal region-like"/>
    <property type="match status" value="1"/>
</dbReference>
<proteinExistence type="predicted"/>
<dbReference type="Gene3D" id="1.10.10.650">
    <property type="entry name" value="RuvA domain 2-like"/>
    <property type="match status" value="1"/>
</dbReference>
<dbReference type="InterPro" id="IPR018974">
    <property type="entry name" value="Tex-like_N"/>
</dbReference>
<dbReference type="EMBL" id="PCXU01000009">
    <property type="protein sequence ID" value="PIR43837.1"/>
    <property type="molecule type" value="Genomic_DNA"/>
</dbReference>
<dbReference type="Proteomes" id="UP000230214">
    <property type="component" value="Unassembled WGS sequence"/>
</dbReference>
<organism evidence="2 3">
    <name type="scientific">candidate division WWE3 bacterium CG10_big_fil_rev_8_21_14_0_10_32_10</name>
    <dbReference type="NCBI Taxonomy" id="1975090"/>
    <lineage>
        <taxon>Bacteria</taxon>
        <taxon>Katanobacteria</taxon>
    </lineage>
</organism>
<dbReference type="InterPro" id="IPR023319">
    <property type="entry name" value="Tex-like_HTH_dom_sf"/>
</dbReference>
<evidence type="ECO:0000313" key="2">
    <source>
        <dbReference type="EMBL" id="PIR43837.1"/>
    </source>
</evidence>
<reference evidence="2 3" key="1">
    <citation type="submission" date="2017-09" db="EMBL/GenBank/DDBJ databases">
        <title>Depth-based differentiation of microbial function through sediment-hosted aquifers and enrichment of novel symbionts in the deep terrestrial subsurface.</title>
        <authorList>
            <person name="Probst A.J."/>
            <person name="Ladd B."/>
            <person name="Jarett J.K."/>
            <person name="Geller-Mcgrath D.E."/>
            <person name="Sieber C.M."/>
            <person name="Emerson J.B."/>
            <person name="Anantharaman K."/>
            <person name="Thomas B.C."/>
            <person name="Malmstrom R."/>
            <person name="Stieglmeier M."/>
            <person name="Klingl A."/>
            <person name="Woyke T."/>
            <person name="Ryan C.M."/>
            <person name="Banfield J.F."/>
        </authorList>
    </citation>
    <scope>NUCLEOTIDE SEQUENCE [LARGE SCALE GENOMIC DNA]</scope>
    <source>
        <strain evidence="2">CG10_big_fil_rev_8_21_14_0_10_32_10</strain>
    </source>
</reference>
<protein>
    <recommendedName>
        <fullName evidence="1">Tex-like protein N-terminal domain-containing protein</fullName>
    </recommendedName>
</protein>
<dbReference type="Pfam" id="PF09371">
    <property type="entry name" value="Tex_N"/>
    <property type="match status" value="1"/>
</dbReference>
<dbReference type="AlphaFoldDB" id="A0A2H0RBH6"/>
<evidence type="ECO:0000313" key="3">
    <source>
        <dbReference type="Proteomes" id="UP000230214"/>
    </source>
</evidence>
<evidence type="ECO:0000259" key="1">
    <source>
        <dbReference type="Pfam" id="PF09371"/>
    </source>
</evidence>
<sequence>MALAKEALVFCSQITRIPAYKCEKALNLLIEQECTLPFVARYRKDATGGLNEIDLDQIHQA</sequence>
<feature type="non-terminal residue" evidence="2">
    <location>
        <position position="61"/>
    </location>
</feature>